<dbReference type="Gene3D" id="1.20.890.10">
    <property type="entry name" value="cAMP-dependent protein kinase regulatory subunit, dimerization-anchoring domain"/>
    <property type="match status" value="1"/>
</dbReference>
<keyword evidence="3" id="KW-0418">Kinase</keyword>
<feature type="compositionally biased region" description="Basic and acidic residues" evidence="4">
    <location>
        <begin position="408"/>
        <end position="421"/>
    </location>
</feature>
<dbReference type="AlphaFoldDB" id="A0A2A2J155"/>
<dbReference type="GO" id="GO:0006139">
    <property type="term" value="P:nucleobase-containing compound metabolic process"/>
    <property type="evidence" value="ECO:0007669"/>
    <property type="project" value="InterPro"/>
</dbReference>
<dbReference type="Proteomes" id="UP000218231">
    <property type="component" value="Unassembled WGS sequence"/>
</dbReference>
<dbReference type="SUPFAM" id="SSF52540">
    <property type="entry name" value="P-loop containing nucleoside triphosphate hydrolases"/>
    <property type="match status" value="2"/>
</dbReference>
<dbReference type="PANTHER" id="PTHR23359">
    <property type="entry name" value="NUCLEOTIDE KINASE"/>
    <property type="match status" value="1"/>
</dbReference>
<keyword evidence="1" id="KW-0808">Transferase</keyword>
<evidence type="ECO:0000313" key="6">
    <source>
        <dbReference type="Proteomes" id="UP000218231"/>
    </source>
</evidence>
<feature type="compositionally biased region" description="Low complexity" evidence="4">
    <location>
        <begin position="427"/>
        <end position="441"/>
    </location>
</feature>
<dbReference type="OrthoDB" id="442176at2759"/>
<sequence length="759" mass="85285">MGAEARVYLQEHSIPQLFEGLMTGLLYNRPEDPLRFLEDAIGHIRKHPNEAVAWDTFLNNKEPHKGKQSKSKRKEPKEAVTSTKDKDKGEKSEKGEKKHSKSSKKSEEKHEKKQSVEVVEQEGEEPQQQMVLHRTPSVIRAAEVAQIPNVPVILFMGGPGGGKTRHAAKVANALSSNGLVHICMPDVIRNALSKYKDRYPEWKDANENYLRGELIPNNLALSLLKAEMGRHPDAAAFFLEGFPREARQVEDFERQVKSVNMAMILDYDERTLRDHMERRGLGMEIVDQKIKEFKQKTLPSAKYFDDQKLLHLIPGEKDDQTIYERMKGLVVRAIDTGIPVLSNQSVDEADTRLQSAQSGTTRSPKTNGSPLTRPTQSQEEVIRNESRVEVGRESVLPPINSTPPKSTSPEKEKELSRKSSKDSTALPPINNSNNSKPSSRPTSQAVARNSEKRDSASSSQRSIPPSRNSANPAADSKRIGSRQETIKTNGASTANSEERKSAVITPNQASKASTIQDAVPQSLPNNAPVVLIIGAPGSQKQDIARRVAQKYDGFTMFSMGDLLRRKVSEMKEDELWQRIGKKIDVGESVPLKICRQVLYNEIHNVGASSWGFVIEGFPRTQTQLNDMEHTLGRLDVAILIDCTEQFCMEVVRKRREAHRNARPDDEPDVLAIRMDMFKQNALPMLKYLDDKGKLRVVRGGTIDGDFDADIVFKDVSTAIDHTLFIEGLIFMKNFLFNGRRNLTIYFHIIKMFISAQKLL</sequence>
<dbReference type="HAMAP" id="MF_00235">
    <property type="entry name" value="Adenylate_kinase_Adk"/>
    <property type="match status" value="1"/>
</dbReference>
<feature type="compositionally biased region" description="Basic and acidic residues" evidence="4">
    <location>
        <begin position="104"/>
        <end position="115"/>
    </location>
</feature>
<dbReference type="SUPFAM" id="SSF47391">
    <property type="entry name" value="Dimerization-anchoring domain of cAMP-dependent PK regulatory subunit"/>
    <property type="match status" value="1"/>
</dbReference>
<feature type="compositionally biased region" description="Basic and acidic residues" evidence="4">
    <location>
        <begin position="75"/>
        <end position="96"/>
    </location>
</feature>
<feature type="region of interest" description="Disordered" evidence="4">
    <location>
        <begin position="55"/>
        <end position="132"/>
    </location>
</feature>
<dbReference type="CDD" id="cd01428">
    <property type="entry name" value="ADK"/>
    <property type="match status" value="2"/>
</dbReference>
<protein>
    <recommendedName>
        <fullName evidence="7">Adenylate kinase isoenzyme 5</fullName>
    </recommendedName>
</protein>
<evidence type="ECO:0000256" key="2">
    <source>
        <dbReference type="ARBA" id="ARBA00022741"/>
    </source>
</evidence>
<gene>
    <name evidence="5" type="ORF">WR25_09935</name>
</gene>
<dbReference type="STRING" id="2018661.A0A2A2J155"/>
<evidence type="ECO:0000256" key="4">
    <source>
        <dbReference type="SAM" id="MobiDB-lite"/>
    </source>
</evidence>
<evidence type="ECO:0008006" key="7">
    <source>
        <dbReference type="Google" id="ProtNLM"/>
    </source>
</evidence>
<proteinExistence type="inferred from homology"/>
<dbReference type="InterPro" id="IPR027417">
    <property type="entry name" value="P-loop_NTPase"/>
</dbReference>
<feature type="compositionally biased region" description="Low complexity" evidence="4">
    <location>
        <begin position="456"/>
        <end position="469"/>
    </location>
</feature>
<dbReference type="Gene3D" id="3.40.50.300">
    <property type="entry name" value="P-loop containing nucleotide triphosphate hydrolases"/>
    <property type="match status" value="2"/>
</dbReference>
<organism evidence="5 6">
    <name type="scientific">Diploscapter pachys</name>
    <dbReference type="NCBI Taxonomy" id="2018661"/>
    <lineage>
        <taxon>Eukaryota</taxon>
        <taxon>Metazoa</taxon>
        <taxon>Ecdysozoa</taxon>
        <taxon>Nematoda</taxon>
        <taxon>Chromadorea</taxon>
        <taxon>Rhabditida</taxon>
        <taxon>Rhabditina</taxon>
        <taxon>Rhabditomorpha</taxon>
        <taxon>Rhabditoidea</taxon>
        <taxon>Rhabditidae</taxon>
        <taxon>Diploscapter</taxon>
    </lineage>
</organism>
<feature type="compositionally biased region" description="Polar residues" evidence="4">
    <location>
        <begin position="504"/>
        <end position="516"/>
    </location>
</feature>
<feature type="compositionally biased region" description="Polar residues" evidence="4">
    <location>
        <begin position="345"/>
        <end position="379"/>
    </location>
</feature>
<accession>A0A2A2J155</accession>
<evidence type="ECO:0000313" key="5">
    <source>
        <dbReference type="EMBL" id="PAV55606.1"/>
    </source>
</evidence>
<feature type="region of interest" description="Disordered" evidence="4">
    <location>
        <begin position="345"/>
        <end position="516"/>
    </location>
</feature>
<dbReference type="PRINTS" id="PR00094">
    <property type="entry name" value="ADENYLTKNASE"/>
</dbReference>
<dbReference type="CDD" id="cd22978">
    <property type="entry name" value="DD_AK5"/>
    <property type="match status" value="1"/>
</dbReference>
<keyword evidence="6" id="KW-1185">Reference proteome</keyword>
<comment type="caution">
    <text evidence="5">The sequence shown here is derived from an EMBL/GenBank/DDBJ whole genome shotgun (WGS) entry which is preliminary data.</text>
</comment>
<name>A0A2A2J155_9BILA</name>
<dbReference type="GO" id="GO:0005524">
    <property type="term" value="F:ATP binding"/>
    <property type="evidence" value="ECO:0007669"/>
    <property type="project" value="InterPro"/>
</dbReference>
<dbReference type="InterPro" id="IPR000850">
    <property type="entry name" value="Adenylat/UMP-CMP_kin"/>
</dbReference>
<feature type="compositionally biased region" description="Polar residues" evidence="4">
    <location>
        <begin position="482"/>
        <end position="495"/>
    </location>
</feature>
<dbReference type="Pfam" id="PF00406">
    <property type="entry name" value="ADK"/>
    <property type="match status" value="2"/>
</dbReference>
<reference evidence="5 6" key="1">
    <citation type="journal article" date="2017" name="Curr. Biol.">
        <title>Genome architecture and evolution of a unichromosomal asexual nematode.</title>
        <authorList>
            <person name="Fradin H."/>
            <person name="Zegar C."/>
            <person name="Gutwein M."/>
            <person name="Lucas J."/>
            <person name="Kovtun M."/>
            <person name="Corcoran D."/>
            <person name="Baugh L.R."/>
            <person name="Kiontke K."/>
            <person name="Gunsalus K."/>
            <person name="Fitch D.H."/>
            <person name="Piano F."/>
        </authorList>
    </citation>
    <scope>NUCLEOTIDE SEQUENCE [LARGE SCALE GENOMIC DNA]</scope>
    <source>
        <strain evidence="5">PF1309</strain>
    </source>
</reference>
<evidence type="ECO:0000256" key="3">
    <source>
        <dbReference type="ARBA" id="ARBA00022777"/>
    </source>
</evidence>
<evidence type="ECO:0000256" key="1">
    <source>
        <dbReference type="ARBA" id="ARBA00022679"/>
    </source>
</evidence>
<feature type="compositionally biased region" description="Basic and acidic residues" evidence="4">
    <location>
        <begin position="380"/>
        <end position="392"/>
    </location>
</feature>
<dbReference type="GO" id="GO:0019205">
    <property type="term" value="F:nucleobase-containing compound kinase activity"/>
    <property type="evidence" value="ECO:0007669"/>
    <property type="project" value="InterPro"/>
</dbReference>
<feature type="compositionally biased region" description="Basic residues" evidence="4">
    <location>
        <begin position="64"/>
        <end position="74"/>
    </location>
</feature>
<dbReference type="EMBL" id="LIAE01010763">
    <property type="protein sequence ID" value="PAV55606.1"/>
    <property type="molecule type" value="Genomic_DNA"/>
</dbReference>
<keyword evidence="2" id="KW-0547">Nucleotide-binding</keyword>